<reference evidence="5" key="1">
    <citation type="submission" date="2018-05" db="EMBL/GenBank/DDBJ databases">
        <authorList>
            <person name="Lanie J.A."/>
            <person name="Ng W.-L."/>
            <person name="Kazmierczak K.M."/>
            <person name="Andrzejewski T.M."/>
            <person name="Davidsen T.M."/>
            <person name="Wayne K.J."/>
            <person name="Tettelin H."/>
            <person name="Glass J.I."/>
            <person name="Rusch D."/>
            <person name="Podicherti R."/>
            <person name="Tsui H.-C.T."/>
            <person name="Winkler M.E."/>
        </authorList>
    </citation>
    <scope>NUCLEOTIDE SEQUENCE</scope>
</reference>
<name>A0A383EZK8_9ZZZZ</name>
<evidence type="ECO:0000256" key="2">
    <source>
        <dbReference type="ARBA" id="ARBA00022741"/>
    </source>
</evidence>
<dbReference type="PROSITE" id="PS01011">
    <property type="entry name" value="FOLYLPOLYGLU_SYNT_1"/>
    <property type="match status" value="1"/>
</dbReference>
<feature type="non-terminal residue" evidence="5">
    <location>
        <position position="229"/>
    </location>
</feature>
<protein>
    <recommendedName>
        <fullName evidence="4">Mur ligase central domain-containing protein</fullName>
    </recommendedName>
</protein>
<accession>A0A383EZK8</accession>
<evidence type="ECO:0000256" key="3">
    <source>
        <dbReference type="ARBA" id="ARBA00022840"/>
    </source>
</evidence>
<dbReference type="InterPro" id="IPR018109">
    <property type="entry name" value="Folylpolyglutamate_synth_CS"/>
</dbReference>
<keyword evidence="1" id="KW-0436">Ligase</keyword>
<dbReference type="GO" id="GO:0005524">
    <property type="term" value="F:ATP binding"/>
    <property type="evidence" value="ECO:0007669"/>
    <property type="project" value="UniProtKB-KW"/>
</dbReference>
<dbReference type="PANTHER" id="PTHR23135:SF4">
    <property type="entry name" value="UDP-N-ACETYLMURAMOYL-L-ALANYL-D-GLUTAMATE--2,6-DIAMINOPIMELATE LIGASE MURE HOMOLOG, CHLOROPLASTIC"/>
    <property type="match status" value="1"/>
</dbReference>
<keyword evidence="3" id="KW-0067">ATP-binding</keyword>
<dbReference type="SUPFAM" id="SSF63418">
    <property type="entry name" value="MurE/MurF N-terminal domain"/>
    <property type="match status" value="1"/>
</dbReference>
<dbReference type="GO" id="GO:0004326">
    <property type="term" value="F:tetrahydrofolylpolyglutamate synthase activity"/>
    <property type="evidence" value="ECO:0007669"/>
    <property type="project" value="InterPro"/>
</dbReference>
<evidence type="ECO:0000313" key="5">
    <source>
        <dbReference type="EMBL" id="SVE61645.1"/>
    </source>
</evidence>
<feature type="domain" description="Mur ligase central" evidence="4">
    <location>
        <begin position="73"/>
        <end position="228"/>
    </location>
</feature>
<dbReference type="InterPro" id="IPR036565">
    <property type="entry name" value="Mur-like_cat_sf"/>
</dbReference>
<dbReference type="Pfam" id="PF08245">
    <property type="entry name" value="Mur_ligase_M"/>
    <property type="match status" value="1"/>
</dbReference>
<dbReference type="PANTHER" id="PTHR23135">
    <property type="entry name" value="MUR LIGASE FAMILY MEMBER"/>
    <property type="match status" value="1"/>
</dbReference>
<sequence>EGDIFFSIRGVKKNGNQFISDAIKNGARTIVSDLNFQGKKENILFIKNNNVRKLVSEIASKFYKETPGNLIAVTGTNGKSSIASFYFQILKNEKLKVAAIGTLGIKTNNSNKLSDNTTLDPITIHKTLSLIKRKKIINTILEASSHGLKQHRLDGLKFDTTIFTNLSRDHLDYHKTYKDYFNSKLILFNKLTKKKGNIIYDNDISLSKILKKICIKKNLKSLTIGKKNS</sequence>
<dbReference type="Gene3D" id="3.40.1390.10">
    <property type="entry name" value="MurE/MurF, N-terminal domain"/>
    <property type="match status" value="1"/>
</dbReference>
<dbReference type="InterPro" id="IPR013221">
    <property type="entry name" value="Mur_ligase_cen"/>
</dbReference>
<proteinExistence type="predicted"/>
<feature type="non-terminal residue" evidence="5">
    <location>
        <position position="1"/>
    </location>
</feature>
<organism evidence="5">
    <name type="scientific">marine metagenome</name>
    <dbReference type="NCBI Taxonomy" id="408172"/>
    <lineage>
        <taxon>unclassified sequences</taxon>
        <taxon>metagenomes</taxon>
        <taxon>ecological metagenomes</taxon>
    </lineage>
</organism>
<evidence type="ECO:0000259" key="4">
    <source>
        <dbReference type="Pfam" id="PF08245"/>
    </source>
</evidence>
<evidence type="ECO:0000256" key="1">
    <source>
        <dbReference type="ARBA" id="ARBA00022598"/>
    </source>
</evidence>
<dbReference type="SUPFAM" id="SSF53623">
    <property type="entry name" value="MurD-like peptide ligases, catalytic domain"/>
    <property type="match status" value="1"/>
</dbReference>
<dbReference type="EMBL" id="UINC01229788">
    <property type="protein sequence ID" value="SVE61645.1"/>
    <property type="molecule type" value="Genomic_DNA"/>
</dbReference>
<keyword evidence="2" id="KW-0547">Nucleotide-binding</keyword>
<dbReference type="InterPro" id="IPR035911">
    <property type="entry name" value="MurE/MurF_N"/>
</dbReference>
<dbReference type="AlphaFoldDB" id="A0A383EZK8"/>
<dbReference type="Gene3D" id="3.40.1190.10">
    <property type="entry name" value="Mur-like, catalytic domain"/>
    <property type="match status" value="1"/>
</dbReference>
<gene>
    <name evidence="5" type="ORF">METZ01_LOCUS514499</name>
</gene>